<protein>
    <recommendedName>
        <fullName evidence="1">C1q domain-containing protein</fullName>
    </recommendedName>
</protein>
<dbReference type="EMBL" id="MPTD01000030">
    <property type="protein sequence ID" value="OMD45447.1"/>
    <property type="molecule type" value="Genomic_DNA"/>
</dbReference>
<comment type="caution">
    <text evidence="2">The sequence shown here is derived from an EMBL/GenBank/DDBJ whole genome shotgun (WGS) entry which is preliminary data.</text>
</comment>
<keyword evidence="3" id="KW-1185">Reference proteome</keyword>
<proteinExistence type="predicted"/>
<dbReference type="Pfam" id="PF00386">
    <property type="entry name" value="C1q"/>
    <property type="match status" value="1"/>
</dbReference>
<dbReference type="Gene3D" id="2.60.120.40">
    <property type="match status" value="1"/>
</dbReference>
<feature type="domain" description="C1q" evidence="1">
    <location>
        <begin position="357"/>
        <end position="498"/>
    </location>
</feature>
<gene>
    <name evidence="2" type="ORF">BSK51_28885</name>
</gene>
<evidence type="ECO:0000259" key="1">
    <source>
        <dbReference type="PROSITE" id="PS50871"/>
    </source>
</evidence>
<dbReference type="Proteomes" id="UP000187313">
    <property type="component" value="Unassembled WGS sequence"/>
</dbReference>
<name>A0ABX3H706_9BACL</name>
<organism evidence="2 3">
    <name type="scientific">Paenibacillus odorifer</name>
    <dbReference type="NCBI Taxonomy" id="189426"/>
    <lineage>
        <taxon>Bacteria</taxon>
        <taxon>Bacillati</taxon>
        <taxon>Bacillota</taxon>
        <taxon>Bacilli</taxon>
        <taxon>Bacillales</taxon>
        <taxon>Paenibacillaceae</taxon>
        <taxon>Paenibacillus</taxon>
    </lineage>
</organism>
<dbReference type="SUPFAM" id="SSF51126">
    <property type="entry name" value="Pectin lyase-like"/>
    <property type="match status" value="1"/>
</dbReference>
<dbReference type="InterPro" id="IPR008983">
    <property type="entry name" value="Tumour_necrosis_fac-like_dom"/>
</dbReference>
<sequence>MQTTGNLGLKKPEGTDIVDIADLNGNMDILDNAVTSKVDKVTGKQLSTNDYTAAEKTKLAGIAAGANNYVHPNHTGDVTSNGDGVTAIAAGVIVNADVNSAAGIDASKIGTGVVSNAEFGYLDGVTSGIQGQLNGKAPLVTTPQQTTADITFYVRTDGNDTNNGSANTAAGAFKTINRAIGMIPQVVNHTASINVASGTYAEDVRISGKVGGGHVQFMGTSVTIRSFVAERCNRIVIDGFSANTTTSMGFNAYDGGNIDIKNCSCETTANYPGINIAGQNADIRNSSVSGRNFGIIVGSASIVTSLDNTGQANGVGLYASHGGSIYKYGSQPSGITSEGSLNGIITSGVLNPWGDNTFSKRSAFSAIPSTNQVVPKAILTKINFQTEYYDNLGEYNPSTSMFTAAKSGLYLIECSIVVSSPEALTSHYLQIYRNGTNREIGTYGIPVNSGGDIQLSLTAMLLINAGDKLEAYVQHHNSIDKSITTDSIYSRFKVSQIA</sequence>
<accession>A0ABX3H706</accession>
<dbReference type="InterPro" id="IPR011050">
    <property type="entry name" value="Pectin_lyase_fold/virulence"/>
</dbReference>
<dbReference type="InterPro" id="IPR001073">
    <property type="entry name" value="C1q_dom"/>
</dbReference>
<dbReference type="SUPFAM" id="SSF49842">
    <property type="entry name" value="TNF-like"/>
    <property type="match status" value="1"/>
</dbReference>
<dbReference type="PROSITE" id="PS50871">
    <property type="entry name" value="C1Q"/>
    <property type="match status" value="1"/>
</dbReference>
<evidence type="ECO:0000313" key="2">
    <source>
        <dbReference type="EMBL" id="OMD45447.1"/>
    </source>
</evidence>
<reference evidence="2 3" key="1">
    <citation type="submission" date="2016-10" db="EMBL/GenBank/DDBJ databases">
        <title>Paenibacillus species isolates.</title>
        <authorList>
            <person name="Beno S.M."/>
        </authorList>
    </citation>
    <scope>NUCLEOTIDE SEQUENCE [LARGE SCALE GENOMIC DNA]</scope>
    <source>
        <strain evidence="2 3">FSL R5-0923</strain>
    </source>
</reference>
<dbReference type="RefSeq" id="WP_076300998.1">
    <property type="nucleotide sequence ID" value="NZ_MPTD01000030.1"/>
</dbReference>
<evidence type="ECO:0000313" key="3">
    <source>
        <dbReference type="Proteomes" id="UP000187313"/>
    </source>
</evidence>
<dbReference type="SMART" id="SM00110">
    <property type="entry name" value="C1Q"/>
    <property type="match status" value="1"/>
</dbReference>